<sequence>MINISKEIFNEKKKAENVFSLISEFRGDEITPIKIFGGFKGSRRFIFESGTKEDYFGRYSFLGEDPYKEILGDDQAEMDELKKESRIKFDISTNSFSFKGGAIGYMGYDSIQLYEKKLNFQNEDELKVPVIRFNFYNRYLCYDHFMHKVYVIDNIFKDDTREYYEIISSQNEYINSLLYKPTITEPSEPKKDITFKFHTSEKDYVEKVKKAKEHILSGDIFQVVLSQRMTCETEKTPLEIYRKLREENPSPYMFLIDYDNYQVVGSSPESLVSVMDGKAITNPIAGTRKRGETPEVDSSLEKELMEDKKELAEHVMLVDLGRNDIGKVSKIGTVNVSEFMKVERFSHVMHITTKVIGNIRDELDGFHALAACLPAGTVSGAPKIRAMEIIEDLEDFKRGIYSGAIGFFSYGGNMEMCIAIRTLILQGKTAYLQAGAGIVYDSVPKKEFEEVQNKLMALKEALR</sequence>
<keyword evidence="10 15" id="KW-0460">Magnesium</keyword>
<evidence type="ECO:0000256" key="12">
    <source>
        <dbReference type="ARBA" id="ARBA00023239"/>
    </source>
</evidence>
<dbReference type="Pfam" id="PF04715">
    <property type="entry name" value="Anth_synt_I_N"/>
    <property type="match status" value="1"/>
</dbReference>
<dbReference type="AlphaFoldDB" id="A0A1S8TB01"/>
<evidence type="ECO:0000313" key="18">
    <source>
        <dbReference type="EMBL" id="OOM74852.1"/>
    </source>
</evidence>
<evidence type="ECO:0000256" key="5">
    <source>
        <dbReference type="ARBA" id="ARBA00012266"/>
    </source>
</evidence>
<dbReference type="GO" id="GO:0046872">
    <property type="term" value="F:metal ion binding"/>
    <property type="evidence" value="ECO:0007669"/>
    <property type="project" value="UniProtKB-KW"/>
</dbReference>
<comment type="catalytic activity">
    <reaction evidence="14 15">
        <text>chorismate + L-glutamine = anthranilate + pyruvate + L-glutamate + H(+)</text>
        <dbReference type="Rhea" id="RHEA:21732"/>
        <dbReference type="ChEBI" id="CHEBI:15361"/>
        <dbReference type="ChEBI" id="CHEBI:15378"/>
        <dbReference type="ChEBI" id="CHEBI:16567"/>
        <dbReference type="ChEBI" id="CHEBI:29748"/>
        <dbReference type="ChEBI" id="CHEBI:29985"/>
        <dbReference type="ChEBI" id="CHEBI:58359"/>
        <dbReference type="EC" id="4.1.3.27"/>
    </reaction>
</comment>
<comment type="similarity">
    <text evidence="3 15">Belongs to the anthranilate synthase component I family.</text>
</comment>
<evidence type="ECO:0000256" key="2">
    <source>
        <dbReference type="ARBA" id="ARBA00004873"/>
    </source>
</evidence>
<keyword evidence="7 15" id="KW-0028">Amino-acid biosynthesis</keyword>
<keyword evidence="12 15" id="KW-0456">Lyase</keyword>
<evidence type="ECO:0000256" key="14">
    <source>
        <dbReference type="ARBA" id="ARBA00047683"/>
    </source>
</evidence>
<organism evidence="18 19">
    <name type="scientific">Clostridium puniceum</name>
    <dbReference type="NCBI Taxonomy" id="29367"/>
    <lineage>
        <taxon>Bacteria</taxon>
        <taxon>Bacillati</taxon>
        <taxon>Bacillota</taxon>
        <taxon>Clostridia</taxon>
        <taxon>Eubacteriales</taxon>
        <taxon>Clostridiaceae</taxon>
        <taxon>Clostridium</taxon>
    </lineage>
</organism>
<proteinExistence type="inferred from homology"/>
<name>A0A1S8TB01_9CLOT</name>
<gene>
    <name evidence="15 18" type="primary">trpE</name>
    <name evidence="18" type="ORF">CLPUN_36800</name>
</gene>
<reference evidence="18 19" key="1">
    <citation type="submission" date="2016-05" db="EMBL/GenBank/DDBJ databases">
        <title>Microbial solvent formation.</title>
        <authorList>
            <person name="Poehlein A."/>
            <person name="Montoya Solano J.D."/>
            <person name="Flitsch S."/>
            <person name="Krabben P."/>
            <person name="Duerre P."/>
            <person name="Daniel R."/>
        </authorList>
    </citation>
    <scope>NUCLEOTIDE SEQUENCE [LARGE SCALE GENOMIC DNA]</scope>
    <source>
        <strain evidence="18 19">DSM 2619</strain>
    </source>
</reference>
<evidence type="ECO:0000256" key="10">
    <source>
        <dbReference type="ARBA" id="ARBA00022842"/>
    </source>
</evidence>
<dbReference type="InterPro" id="IPR005801">
    <property type="entry name" value="ADC_synthase"/>
</dbReference>
<dbReference type="SUPFAM" id="SSF56322">
    <property type="entry name" value="ADC synthase"/>
    <property type="match status" value="1"/>
</dbReference>
<feature type="domain" description="Anthranilate synthase component I N-terminal" evidence="17">
    <location>
        <begin position="28"/>
        <end position="151"/>
    </location>
</feature>
<dbReference type="PRINTS" id="PR00095">
    <property type="entry name" value="ANTSNTHASEI"/>
</dbReference>
<accession>A0A1S8TB01</accession>
<evidence type="ECO:0000256" key="7">
    <source>
        <dbReference type="ARBA" id="ARBA00022605"/>
    </source>
</evidence>
<dbReference type="InterPro" id="IPR015890">
    <property type="entry name" value="Chorismate_C"/>
</dbReference>
<evidence type="ECO:0000256" key="15">
    <source>
        <dbReference type="RuleBase" id="RU364045"/>
    </source>
</evidence>
<dbReference type="PANTHER" id="PTHR11236">
    <property type="entry name" value="AMINOBENZOATE/ANTHRANILATE SYNTHASE"/>
    <property type="match status" value="1"/>
</dbReference>
<evidence type="ECO:0000259" key="17">
    <source>
        <dbReference type="Pfam" id="PF04715"/>
    </source>
</evidence>
<dbReference type="STRING" id="29367.CLPUN_36800"/>
<evidence type="ECO:0000256" key="13">
    <source>
        <dbReference type="ARBA" id="ARBA00025634"/>
    </source>
</evidence>
<dbReference type="Pfam" id="PF00425">
    <property type="entry name" value="Chorismate_bind"/>
    <property type="match status" value="1"/>
</dbReference>
<evidence type="ECO:0000313" key="19">
    <source>
        <dbReference type="Proteomes" id="UP000190890"/>
    </source>
</evidence>
<keyword evidence="9 15" id="KW-0822">Tryptophan biosynthesis</keyword>
<dbReference type="Gene3D" id="3.60.120.10">
    <property type="entry name" value="Anthranilate synthase"/>
    <property type="match status" value="1"/>
</dbReference>
<evidence type="ECO:0000259" key="16">
    <source>
        <dbReference type="Pfam" id="PF00425"/>
    </source>
</evidence>
<comment type="cofactor">
    <cofactor evidence="1 15">
        <name>Mg(2+)</name>
        <dbReference type="ChEBI" id="CHEBI:18420"/>
    </cofactor>
</comment>
<comment type="subunit">
    <text evidence="4 15">Heterotetramer consisting of two non-identical subunits: a beta subunit (TrpG) and a large alpha subunit (TrpE).</text>
</comment>
<dbReference type="InterPro" id="IPR006805">
    <property type="entry name" value="Anth_synth_I_N"/>
</dbReference>
<dbReference type="InterPro" id="IPR005256">
    <property type="entry name" value="Anth_synth_I_PabB"/>
</dbReference>
<comment type="caution">
    <text evidence="18">The sequence shown here is derived from an EMBL/GenBank/DDBJ whole genome shotgun (WGS) entry which is preliminary data.</text>
</comment>
<dbReference type="GO" id="GO:0004049">
    <property type="term" value="F:anthranilate synthase activity"/>
    <property type="evidence" value="ECO:0007669"/>
    <property type="project" value="UniProtKB-EC"/>
</dbReference>
<evidence type="ECO:0000256" key="6">
    <source>
        <dbReference type="ARBA" id="ARBA00020653"/>
    </source>
</evidence>
<comment type="function">
    <text evidence="13 15">Part of a heterotetrameric complex that catalyzes the two-step biosynthesis of anthranilate, an intermediate in the biosynthesis of L-tryptophan. In the first step, the glutamine-binding beta subunit (TrpG) of anthranilate synthase (AS) provides the glutamine amidotransferase activity which generates ammonia as a substrate that, along with chorismate, is used in the second step, catalyzed by the large alpha subunit of AS (TrpE) to produce anthranilate. In the absence of TrpG, TrpE can synthesize anthranilate directly from chorismate and high concentrations of ammonia.</text>
</comment>
<evidence type="ECO:0000256" key="4">
    <source>
        <dbReference type="ARBA" id="ARBA00011575"/>
    </source>
</evidence>
<dbReference type="EC" id="4.1.3.27" evidence="5 15"/>
<dbReference type="EMBL" id="LZZM01000193">
    <property type="protein sequence ID" value="OOM74852.1"/>
    <property type="molecule type" value="Genomic_DNA"/>
</dbReference>
<dbReference type="UniPathway" id="UPA00035">
    <property type="reaction ID" value="UER00040"/>
</dbReference>
<evidence type="ECO:0000256" key="1">
    <source>
        <dbReference type="ARBA" id="ARBA00001946"/>
    </source>
</evidence>
<protein>
    <recommendedName>
        <fullName evidence="6 15">Anthranilate synthase component 1</fullName>
        <ecNumber evidence="5 15">4.1.3.27</ecNumber>
    </recommendedName>
</protein>
<evidence type="ECO:0000256" key="9">
    <source>
        <dbReference type="ARBA" id="ARBA00022822"/>
    </source>
</evidence>
<dbReference type="Proteomes" id="UP000190890">
    <property type="component" value="Unassembled WGS sequence"/>
</dbReference>
<feature type="domain" description="Chorismate-utilising enzyme C-terminal" evidence="16">
    <location>
        <begin position="201"/>
        <end position="454"/>
    </location>
</feature>
<dbReference type="OrthoDB" id="9803598at2"/>
<evidence type="ECO:0000256" key="8">
    <source>
        <dbReference type="ARBA" id="ARBA00022723"/>
    </source>
</evidence>
<comment type="pathway">
    <text evidence="2 15">Amino-acid biosynthesis; L-tryptophan biosynthesis; L-tryptophan from chorismate: step 1/5.</text>
</comment>
<dbReference type="GO" id="GO:0000162">
    <property type="term" value="P:L-tryptophan biosynthetic process"/>
    <property type="evidence" value="ECO:0007669"/>
    <property type="project" value="UniProtKB-UniPathway"/>
</dbReference>
<dbReference type="NCBIfam" id="TIGR00564">
    <property type="entry name" value="trpE_most"/>
    <property type="match status" value="1"/>
</dbReference>
<keyword evidence="8 15" id="KW-0479">Metal-binding</keyword>
<keyword evidence="11 15" id="KW-0057">Aromatic amino acid biosynthesis</keyword>
<dbReference type="InterPro" id="IPR019999">
    <property type="entry name" value="Anth_synth_I-like"/>
</dbReference>
<dbReference type="RefSeq" id="WP_077848686.1">
    <property type="nucleotide sequence ID" value="NZ_LZZM01000193.1"/>
</dbReference>
<dbReference type="PANTHER" id="PTHR11236:SF48">
    <property type="entry name" value="ISOCHORISMATE SYNTHASE MENF"/>
    <property type="match status" value="1"/>
</dbReference>
<evidence type="ECO:0000256" key="11">
    <source>
        <dbReference type="ARBA" id="ARBA00023141"/>
    </source>
</evidence>
<evidence type="ECO:0000256" key="3">
    <source>
        <dbReference type="ARBA" id="ARBA00009562"/>
    </source>
</evidence>
<keyword evidence="19" id="KW-1185">Reference proteome</keyword>